<dbReference type="InterPro" id="IPR023865">
    <property type="entry name" value="Aliphatic_acid_kinase_CS"/>
</dbReference>
<dbReference type="Gene3D" id="3.30.420.40">
    <property type="match status" value="2"/>
</dbReference>
<dbReference type="GO" id="GO:0006085">
    <property type="term" value="P:acetyl-CoA biosynthetic process"/>
    <property type="evidence" value="ECO:0007669"/>
    <property type="project" value="UniProtKB-UniRule"/>
</dbReference>
<feature type="site" description="Transition state stabilizer" evidence="9">
    <location>
        <position position="186"/>
    </location>
</feature>
<dbReference type="GO" id="GO:0008776">
    <property type="term" value="F:acetate kinase activity"/>
    <property type="evidence" value="ECO:0007669"/>
    <property type="project" value="UniProtKB-UniRule"/>
</dbReference>
<feature type="binding site" evidence="9">
    <location>
        <position position="384"/>
    </location>
    <ligand>
        <name>Mg(2+)</name>
        <dbReference type="ChEBI" id="CHEBI:18420"/>
    </ligand>
</feature>
<comment type="caution">
    <text evidence="11">The sequence shown here is derived from an EMBL/GenBank/DDBJ whole genome shotgun (WGS) entry which is preliminary data.</text>
</comment>
<evidence type="ECO:0000256" key="5">
    <source>
        <dbReference type="ARBA" id="ARBA00022741"/>
    </source>
</evidence>
<dbReference type="UniPathway" id="UPA00340">
    <property type="reaction ID" value="UER00458"/>
</dbReference>
<dbReference type="NCBIfam" id="TIGR00016">
    <property type="entry name" value="ackA"/>
    <property type="match status" value="1"/>
</dbReference>
<feature type="binding site" evidence="9">
    <location>
        <begin position="288"/>
        <end position="290"/>
    </location>
    <ligand>
        <name>ATP</name>
        <dbReference type="ChEBI" id="CHEBI:30616"/>
    </ligand>
</feature>
<feature type="binding site" evidence="9">
    <location>
        <position position="12"/>
    </location>
    <ligand>
        <name>Mg(2+)</name>
        <dbReference type="ChEBI" id="CHEBI:18420"/>
    </ligand>
</feature>
<evidence type="ECO:0000256" key="9">
    <source>
        <dbReference type="HAMAP-Rule" id="MF_00020"/>
    </source>
</evidence>
<feature type="binding site" evidence="9">
    <location>
        <position position="98"/>
    </location>
    <ligand>
        <name>substrate</name>
    </ligand>
</feature>
<comment type="similarity">
    <text evidence="1 9 10">Belongs to the acetokinase family.</text>
</comment>
<keyword evidence="8 9" id="KW-0460">Magnesium</keyword>
<dbReference type="PROSITE" id="PS01075">
    <property type="entry name" value="ACETATE_KINASE_1"/>
    <property type="match status" value="1"/>
</dbReference>
<dbReference type="InterPro" id="IPR000890">
    <property type="entry name" value="Aliphatic_acid_kin_short-chain"/>
</dbReference>
<evidence type="ECO:0000313" key="12">
    <source>
        <dbReference type="Proteomes" id="UP000562254"/>
    </source>
</evidence>
<dbReference type="PRINTS" id="PR00471">
    <property type="entry name" value="ACETATEKNASE"/>
</dbReference>
<sequence>MIAPGDAVLVLNAGSSSIKFELFEVRAEAAPIARFAGQVEGIGAAPRFTARDAAGRRLAERDWAEGGAPDSHRAALAAIIAWLDGVLEGRRVAAVGHRVVHGGPDLAAPVVVDGAVMERLRALAPLAPLHQPHNLSGIAAAAERFPGIPQVACFDTAFHRAHPWEADTFALPPEFYERGIRRYGFHGLSYEYIARSLEQHEPELAAGRVVVAHLGNGASLCAMRAGRSVDSTMGFTALDGVPMGTRSGQIDPGVLLHLIMTEGMAPEAVQALLYGNAGLKGMSGISQDVRDLEASDDPRAARALSHFAWRVRREIGALSAVLGGIEALVFTAGIGENARGLRARICDGLGFLGIAIDPVRNAANEREISPPGAGVRVLVLPTDEEAMIARHVVGLLRRSISS</sequence>
<comment type="pathway">
    <text evidence="9">Metabolic intermediate biosynthesis; acetyl-CoA biosynthesis; acetyl-CoA from acetate: step 1/2.</text>
</comment>
<evidence type="ECO:0000256" key="6">
    <source>
        <dbReference type="ARBA" id="ARBA00022777"/>
    </source>
</evidence>
<dbReference type="GO" id="GO:0006083">
    <property type="term" value="P:acetate metabolic process"/>
    <property type="evidence" value="ECO:0007669"/>
    <property type="project" value="TreeGrafter"/>
</dbReference>
<dbReference type="Proteomes" id="UP000562254">
    <property type="component" value="Unassembled WGS sequence"/>
</dbReference>
<comment type="function">
    <text evidence="9">Catalyzes the formation of acetyl phosphate from acetate and ATP. Can also catalyze the reverse reaction.</text>
</comment>
<dbReference type="GO" id="GO:0000287">
    <property type="term" value="F:magnesium ion binding"/>
    <property type="evidence" value="ECO:0007669"/>
    <property type="project" value="UniProtKB-UniRule"/>
</dbReference>
<dbReference type="AlphaFoldDB" id="A0A840Y4V0"/>
<dbReference type="PROSITE" id="PS01076">
    <property type="entry name" value="ACETATE_KINASE_2"/>
    <property type="match status" value="1"/>
</dbReference>
<reference evidence="11 12" key="1">
    <citation type="submission" date="2020-08" db="EMBL/GenBank/DDBJ databases">
        <title>Genomic Encyclopedia of Type Strains, Phase IV (KMG-IV): sequencing the most valuable type-strain genomes for metagenomic binning, comparative biology and taxonomic classification.</title>
        <authorList>
            <person name="Goeker M."/>
        </authorList>
    </citation>
    <scope>NUCLEOTIDE SEQUENCE [LARGE SCALE GENOMIC DNA]</scope>
    <source>
        <strain evidence="11 12">DSM 25895</strain>
    </source>
</reference>
<dbReference type="InterPro" id="IPR043129">
    <property type="entry name" value="ATPase_NBD"/>
</dbReference>
<feature type="active site" description="Proton donor/acceptor" evidence="9">
    <location>
        <position position="155"/>
    </location>
</feature>
<protein>
    <recommendedName>
        <fullName evidence="9">Acetate kinase</fullName>
        <ecNumber evidence="9">2.7.2.1</ecNumber>
    </recommendedName>
    <alternativeName>
        <fullName evidence="9">Acetokinase</fullName>
    </alternativeName>
</protein>
<gene>
    <name evidence="9" type="primary">ackA</name>
    <name evidence="11" type="ORF">FHS88_003144</name>
</gene>
<evidence type="ECO:0000256" key="4">
    <source>
        <dbReference type="ARBA" id="ARBA00022723"/>
    </source>
</evidence>
<evidence type="ECO:0000256" key="2">
    <source>
        <dbReference type="ARBA" id="ARBA00022490"/>
    </source>
</evidence>
<dbReference type="PIRSF" id="PIRSF000722">
    <property type="entry name" value="Acetate_prop_kin"/>
    <property type="match status" value="1"/>
</dbReference>
<keyword evidence="5 9" id="KW-0547">Nucleotide-binding</keyword>
<evidence type="ECO:0000256" key="3">
    <source>
        <dbReference type="ARBA" id="ARBA00022679"/>
    </source>
</evidence>
<dbReference type="GO" id="GO:0005524">
    <property type="term" value="F:ATP binding"/>
    <property type="evidence" value="ECO:0007669"/>
    <property type="project" value="UniProtKB-KW"/>
</dbReference>
<organism evidence="11 12">
    <name type="scientific">Neoroseomonas alkaliterrae</name>
    <dbReference type="NCBI Taxonomy" id="1452450"/>
    <lineage>
        <taxon>Bacteria</taxon>
        <taxon>Pseudomonadati</taxon>
        <taxon>Pseudomonadota</taxon>
        <taxon>Alphaproteobacteria</taxon>
        <taxon>Acetobacterales</taxon>
        <taxon>Acetobacteraceae</taxon>
        <taxon>Neoroseomonas</taxon>
    </lineage>
</organism>
<feature type="binding site" evidence="9">
    <location>
        <begin position="333"/>
        <end position="337"/>
    </location>
    <ligand>
        <name>ATP</name>
        <dbReference type="ChEBI" id="CHEBI:30616"/>
    </ligand>
</feature>
<evidence type="ECO:0000313" key="11">
    <source>
        <dbReference type="EMBL" id="MBB5691001.1"/>
    </source>
</evidence>
<dbReference type="PANTHER" id="PTHR21060:SF21">
    <property type="entry name" value="ACETATE KINASE"/>
    <property type="match status" value="1"/>
</dbReference>
<dbReference type="EMBL" id="JACIJE010000009">
    <property type="protein sequence ID" value="MBB5691001.1"/>
    <property type="molecule type" value="Genomic_DNA"/>
</dbReference>
<keyword evidence="6 9" id="KW-0418">Kinase</keyword>
<dbReference type="GO" id="GO:0005829">
    <property type="term" value="C:cytosol"/>
    <property type="evidence" value="ECO:0007669"/>
    <property type="project" value="TreeGrafter"/>
</dbReference>
<dbReference type="EC" id="2.7.2.1" evidence="9"/>
<proteinExistence type="inferred from homology"/>
<keyword evidence="12" id="KW-1185">Reference proteome</keyword>
<comment type="catalytic activity">
    <reaction evidence="9">
        <text>acetate + ATP = acetyl phosphate + ADP</text>
        <dbReference type="Rhea" id="RHEA:11352"/>
        <dbReference type="ChEBI" id="CHEBI:22191"/>
        <dbReference type="ChEBI" id="CHEBI:30089"/>
        <dbReference type="ChEBI" id="CHEBI:30616"/>
        <dbReference type="ChEBI" id="CHEBI:456216"/>
        <dbReference type="EC" id="2.7.2.1"/>
    </reaction>
</comment>
<accession>A0A840Y4V0</accession>
<feature type="site" description="Transition state stabilizer" evidence="9">
    <location>
        <position position="246"/>
    </location>
</feature>
<dbReference type="InterPro" id="IPR004372">
    <property type="entry name" value="Ac/propionate_kinase"/>
</dbReference>
<keyword evidence="7 9" id="KW-0067">ATP-binding</keyword>
<evidence type="ECO:0000256" key="10">
    <source>
        <dbReference type="RuleBase" id="RU003835"/>
    </source>
</evidence>
<feature type="binding site" evidence="9">
    <location>
        <position position="19"/>
    </location>
    <ligand>
        <name>ATP</name>
        <dbReference type="ChEBI" id="CHEBI:30616"/>
    </ligand>
</feature>
<evidence type="ECO:0000256" key="8">
    <source>
        <dbReference type="ARBA" id="ARBA00022842"/>
    </source>
</evidence>
<comment type="subunit">
    <text evidence="9">Homodimer.</text>
</comment>
<evidence type="ECO:0000256" key="1">
    <source>
        <dbReference type="ARBA" id="ARBA00008748"/>
    </source>
</evidence>
<keyword evidence="4 9" id="KW-0479">Metal-binding</keyword>
<comment type="cofactor">
    <cofactor evidence="9">
        <name>Mg(2+)</name>
        <dbReference type="ChEBI" id="CHEBI:18420"/>
    </cofactor>
    <cofactor evidence="9">
        <name>Mn(2+)</name>
        <dbReference type="ChEBI" id="CHEBI:29035"/>
    </cofactor>
    <text evidence="9">Mg(2+). Can also accept Mn(2+).</text>
</comment>
<name>A0A840Y4V0_9PROT</name>
<dbReference type="PANTHER" id="PTHR21060">
    <property type="entry name" value="ACETATE KINASE"/>
    <property type="match status" value="1"/>
</dbReference>
<feature type="binding site" evidence="9">
    <location>
        <begin position="213"/>
        <end position="217"/>
    </location>
    <ligand>
        <name>ATP</name>
        <dbReference type="ChEBI" id="CHEBI:30616"/>
    </ligand>
</feature>
<keyword evidence="3 9" id="KW-0808">Transferase</keyword>
<comment type="subcellular location">
    <subcellularLocation>
        <location evidence="9">Cytoplasm</location>
    </subcellularLocation>
</comment>
<dbReference type="RefSeq" id="WP_338146604.1">
    <property type="nucleotide sequence ID" value="NZ_JAAEDJ010000030.1"/>
</dbReference>
<evidence type="ECO:0000256" key="7">
    <source>
        <dbReference type="ARBA" id="ARBA00022840"/>
    </source>
</evidence>
<dbReference type="Pfam" id="PF00871">
    <property type="entry name" value="Acetate_kinase"/>
    <property type="match status" value="1"/>
</dbReference>
<dbReference type="HAMAP" id="MF_00020">
    <property type="entry name" value="Acetate_kinase"/>
    <property type="match status" value="1"/>
</dbReference>
<keyword evidence="2 9" id="KW-0963">Cytoplasm</keyword>
<dbReference type="SUPFAM" id="SSF53067">
    <property type="entry name" value="Actin-like ATPase domain"/>
    <property type="match status" value="2"/>
</dbReference>